<evidence type="ECO:0000313" key="2">
    <source>
        <dbReference type="EMBL" id="GFD33418.1"/>
    </source>
</evidence>
<reference evidence="2" key="1">
    <citation type="journal article" date="2019" name="Sci. Rep.">
        <title>Draft genome of Tanacetum cinerariifolium, the natural source of mosquito coil.</title>
        <authorList>
            <person name="Yamashiro T."/>
            <person name="Shiraishi A."/>
            <person name="Satake H."/>
            <person name="Nakayama K."/>
        </authorList>
    </citation>
    <scope>NUCLEOTIDE SEQUENCE</scope>
</reference>
<evidence type="ECO:0000256" key="1">
    <source>
        <dbReference type="SAM" id="MobiDB-lite"/>
    </source>
</evidence>
<proteinExistence type="predicted"/>
<dbReference type="AlphaFoldDB" id="A0A699VJ15"/>
<accession>A0A699VJ15</accession>
<comment type="caution">
    <text evidence="2">The sequence shown here is derived from an EMBL/GenBank/DDBJ whole genome shotgun (WGS) entry which is preliminary data.</text>
</comment>
<sequence>MDLFSLIRTPNPTKVKTGSRPRHDGIDATAPPKSLRRDHAGLRPSGSSHGGKSLAAIQLCMASNIFVSEGAPVDVSDPDPLSFADAPSHHPVNVAQ</sequence>
<protein>
    <submittedName>
        <fullName evidence="2">Uncharacterized protein</fullName>
    </submittedName>
</protein>
<dbReference type="EMBL" id="BKCJ011435191">
    <property type="protein sequence ID" value="GFD33418.1"/>
    <property type="molecule type" value="Genomic_DNA"/>
</dbReference>
<feature type="region of interest" description="Disordered" evidence="1">
    <location>
        <begin position="76"/>
        <end position="96"/>
    </location>
</feature>
<gene>
    <name evidence="2" type="ORF">Tci_905387</name>
</gene>
<name>A0A699VJ15_TANCI</name>
<organism evidence="2">
    <name type="scientific">Tanacetum cinerariifolium</name>
    <name type="common">Dalmatian daisy</name>
    <name type="synonym">Chrysanthemum cinerariifolium</name>
    <dbReference type="NCBI Taxonomy" id="118510"/>
    <lineage>
        <taxon>Eukaryota</taxon>
        <taxon>Viridiplantae</taxon>
        <taxon>Streptophyta</taxon>
        <taxon>Embryophyta</taxon>
        <taxon>Tracheophyta</taxon>
        <taxon>Spermatophyta</taxon>
        <taxon>Magnoliopsida</taxon>
        <taxon>eudicotyledons</taxon>
        <taxon>Gunneridae</taxon>
        <taxon>Pentapetalae</taxon>
        <taxon>asterids</taxon>
        <taxon>campanulids</taxon>
        <taxon>Asterales</taxon>
        <taxon>Asteraceae</taxon>
        <taxon>Asteroideae</taxon>
        <taxon>Anthemideae</taxon>
        <taxon>Anthemidinae</taxon>
        <taxon>Tanacetum</taxon>
    </lineage>
</organism>
<feature type="region of interest" description="Disordered" evidence="1">
    <location>
        <begin position="1"/>
        <end position="52"/>
    </location>
</feature>